<organism evidence="1 2">
    <name type="scientific">Promicromonospora alba</name>
    <dbReference type="NCBI Taxonomy" id="1616110"/>
    <lineage>
        <taxon>Bacteria</taxon>
        <taxon>Bacillati</taxon>
        <taxon>Actinomycetota</taxon>
        <taxon>Actinomycetes</taxon>
        <taxon>Micrococcales</taxon>
        <taxon>Promicromonosporaceae</taxon>
        <taxon>Promicromonospora</taxon>
    </lineage>
</organism>
<protein>
    <submittedName>
        <fullName evidence="1">Nucleotide pyrophosphohydrolase</fullName>
    </submittedName>
</protein>
<evidence type="ECO:0000313" key="2">
    <source>
        <dbReference type="Proteomes" id="UP001596011"/>
    </source>
</evidence>
<dbReference type="EMBL" id="JBHSFI010000008">
    <property type="protein sequence ID" value="MFC4631309.1"/>
    <property type="molecule type" value="Genomic_DNA"/>
</dbReference>
<comment type="caution">
    <text evidence="1">The sequence shown here is derived from an EMBL/GenBank/DDBJ whole genome shotgun (WGS) entry which is preliminary data.</text>
</comment>
<keyword evidence="2" id="KW-1185">Reference proteome</keyword>
<gene>
    <name evidence="1" type="ORF">ACFO6V_23895</name>
</gene>
<dbReference type="Gene3D" id="1.10.287.1080">
    <property type="entry name" value="MazG-like"/>
    <property type="match status" value="1"/>
</dbReference>
<proteinExistence type="predicted"/>
<dbReference type="RefSeq" id="WP_377140387.1">
    <property type="nucleotide sequence ID" value="NZ_JBHSFI010000008.1"/>
</dbReference>
<dbReference type="CDD" id="cd11537">
    <property type="entry name" value="NTP-PPase_RS21-C6_like"/>
    <property type="match status" value="1"/>
</dbReference>
<evidence type="ECO:0000313" key="1">
    <source>
        <dbReference type="EMBL" id="MFC4631309.1"/>
    </source>
</evidence>
<dbReference type="PANTHER" id="PTHR46523">
    <property type="entry name" value="DCTP PYROPHOSPHATASE 1"/>
    <property type="match status" value="1"/>
</dbReference>
<name>A0ABV9HPX2_9MICO</name>
<dbReference type="SUPFAM" id="SSF101386">
    <property type="entry name" value="all-alpha NTP pyrophosphatases"/>
    <property type="match status" value="1"/>
</dbReference>
<dbReference type="PIRSF" id="PIRSF029826">
    <property type="entry name" value="UCP029826_pph"/>
    <property type="match status" value="1"/>
</dbReference>
<dbReference type="InterPro" id="IPR025984">
    <property type="entry name" value="DCTPP"/>
</dbReference>
<dbReference type="Pfam" id="PF12643">
    <property type="entry name" value="MazG-like"/>
    <property type="match status" value="1"/>
</dbReference>
<dbReference type="PANTHER" id="PTHR46523:SF1">
    <property type="entry name" value="DCTP PYROPHOSPHATASE 1"/>
    <property type="match status" value="1"/>
</dbReference>
<reference evidence="2" key="1">
    <citation type="journal article" date="2019" name="Int. J. Syst. Evol. Microbiol.">
        <title>The Global Catalogue of Microorganisms (GCM) 10K type strain sequencing project: providing services to taxonomists for standard genome sequencing and annotation.</title>
        <authorList>
            <consortium name="The Broad Institute Genomics Platform"/>
            <consortium name="The Broad Institute Genome Sequencing Center for Infectious Disease"/>
            <person name="Wu L."/>
            <person name="Ma J."/>
        </authorList>
    </citation>
    <scope>NUCLEOTIDE SEQUENCE [LARGE SCALE GENOMIC DNA]</scope>
    <source>
        <strain evidence="2">CCUG 42722</strain>
    </source>
</reference>
<accession>A0ABV9HPX2</accession>
<dbReference type="InterPro" id="IPR052555">
    <property type="entry name" value="dCTP_Pyrophosphatase"/>
</dbReference>
<dbReference type="Proteomes" id="UP001596011">
    <property type="component" value="Unassembled WGS sequence"/>
</dbReference>
<sequence length="126" mass="14180">MDPTEHNLESISKRARAFAAERDWDQFHSPKNLAMALAGEVGELVAEMQWLSNEEILEATLQRTRPGERIAHEMADVLLYLVRLADVCDIDLVSVAHAKIDLNAQKYPVELARGSARKYTELGPDH</sequence>